<dbReference type="GO" id="GO:0015031">
    <property type="term" value="P:protein transport"/>
    <property type="evidence" value="ECO:0007669"/>
    <property type="project" value="UniProtKB-KW"/>
</dbReference>
<dbReference type="EMBL" id="RSED01000002">
    <property type="protein sequence ID" value="RRS05738.1"/>
    <property type="molecule type" value="Genomic_DNA"/>
</dbReference>
<dbReference type="PANTHER" id="PTHR38786:SF1">
    <property type="entry name" value="FLAGELLAR FLIJ PROTEIN"/>
    <property type="match status" value="1"/>
</dbReference>
<keyword evidence="6" id="KW-0145">Chemotaxis</keyword>
<evidence type="ECO:0000313" key="13">
    <source>
        <dbReference type="Proteomes" id="UP000269265"/>
    </source>
</evidence>
<proteinExistence type="inferred from homology"/>
<dbReference type="InterPro" id="IPR052570">
    <property type="entry name" value="FliJ"/>
</dbReference>
<dbReference type="PANTHER" id="PTHR38786">
    <property type="entry name" value="FLAGELLAR FLIJ PROTEIN"/>
    <property type="match status" value="1"/>
</dbReference>
<dbReference type="Proteomes" id="UP000269265">
    <property type="component" value="Unassembled WGS sequence"/>
</dbReference>
<evidence type="ECO:0000256" key="9">
    <source>
        <dbReference type="ARBA" id="ARBA00023136"/>
    </source>
</evidence>
<gene>
    <name evidence="12" type="primary">fliJ</name>
    <name evidence="12" type="ORF">EIP75_02400</name>
</gene>
<dbReference type="InterPro" id="IPR053716">
    <property type="entry name" value="Flag_assembly_chemotaxis_eff"/>
</dbReference>
<keyword evidence="12" id="KW-0966">Cell projection</keyword>
<comment type="similarity">
    <text evidence="2">Belongs to the FliJ family.</text>
</comment>
<keyword evidence="9" id="KW-0472">Membrane</keyword>
<evidence type="ECO:0000256" key="8">
    <source>
        <dbReference type="ARBA" id="ARBA00022927"/>
    </source>
</evidence>
<sequence length="162" mass="18742">MSTSQQPLMTLLGQAEEARDAALAQFELSRKAHEGSRQQLQSLQDFRDQYQSRWQTQFRQAGGMEIMRCYQDFMARLGDAVDDQRRRSEQFNLSMERCRAELIERERKVAAVTQLLERREKEQLQKEVRREQKATDELAARLMASAPPGPMSAKSNLPPSSH</sequence>
<evidence type="ECO:0000256" key="5">
    <source>
        <dbReference type="ARBA" id="ARBA00022475"/>
    </source>
</evidence>
<dbReference type="Pfam" id="PF02050">
    <property type="entry name" value="FliJ"/>
    <property type="match status" value="1"/>
</dbReference>
<evidence type="ECO:0000256" key="3">
    <source>
        <dbReference type="ARBA" id="ARBA00020392"/>
    </source>
</evidence>
<keyword evidence="8" id="KW-0653">Protein transport</keyword>
<protein>
    <recommendedName>
        <fullName evidence="3">Flagellar FliJ protein</fullName>
    </recommendedName>
</protein>
<keyword evidence="5" id="KW-1003">Cell membrane</keyword>
<feature type="compositionally biased region" description="Basic and acidic residues" evidence="11">
    <location>
        <begin position="120"/>
        <end position="139"/>
    </location>
</feature>
<evidence type="ECO:0000256" key="4">
    <source>
        <dbReference type="ARBA" id="ARBA00022448"/>
    </source>
</evidence>
<feature type="compositionally biased region" description="Polar residues" evidence="11">
    <location>
        <begin position="153"/>
        <end position="162"/>
    </location>
</feature>
<reference evidence="12 13" key="1">
    <citation type="submission" date="2018-12" db="EMBL/GenBank/DDBJ databases">
        <title>The whole draft genome of Aquabacterium sp. SJQ9.</title>
        <authorList>
            <person name="Sun L."/>
            <person name="Gao X."/>
            <person name="Chen W."/>
            <person name="Huang K."/>
        </authorList>
    </citation>
    <scope>NUCLEOTIDE SEQUENCE [LARGE SCALE GENOMIC DNA]</scope>
    <source>
        <strain evidence="12 13">SJQ9</strain>
    </source>
</reference>
<evidence type="ECO:0000256" key="10">
    <source>
        <dbReference type="ARBA" id="ARBA00023225"/>
    </source>
</evidence>
<evidence type="ECO:0000256" key="6">
    <source>
        <dbReference type="ARBA" id="ARBA00022500"/>
    </source>
</evidence>
<dbReference type="InterPro" id="IPR012823">
    <property type="entry name" value="Flagell_FliJ"/>
</dbReference>
<dbReference type="GO" id="GO:0005886">
    <property type="term" value="C:plasma membrane"/>
    <property type="evidence" value="ECO:0007669"/>
    <property type="project" value="UniProtKB-SubCell"/>
</dbReference>
<keyword evidence="10" id="KW-1006">Bacterial flagellum protein export</keyword>
<keyword evidence="4" id="KW-0813">Transport</keyword>
<feature type="region of interest" description="Disordered" evidence="11">
    <location>
        <begin position="120"/>
        <end position="162"/>
    </location>
</feature>
<dbReference type="Gene3D" id="1.10.287.1700">
    <property type="match status" value="1"/>
</dbReference>
<keyword evidence="7" id="KW-1005">Bacterial flagellum biogenesis</keyword>
<evidence type="ECO:0000256" key="1">
    <source>
        <dbReference type="ARBA" id="ARBA00004413"/>
    </source>
</evidence>
<dbReference type="RefSeq" id="WP_125241645.1">
    <property type="nucleotide sequence ID" value="NZ_RSED01000002.1"/>
</dbReference>
<evidence type="ECO:0000313" key="12">
    <source>
        <dbReference type="EMBL" id="RRS05738.1"/>
    </source>
</evidence>
<name>A0A426VFQ3_9BURK</name>
<dbReference type="GO" id="GO:0009288">
    <property type="term" value="C:bacterial-type flagellum"/>
    <property type="evidence" value="ECO:0007669"/>
    <property type="project" value="InterPro"/>
</dbReference>
<dbReference type="NCBIfam" id="TIGR02473">
    <property type="entry name" value="flagell_FliJ"/>
    <property type="match status" value="1"/>
</dbReference>
<keyword evidence="12" id="KW-0282">Flagellum</keyword>
<dbReference type="OrthoDB" id="8687958at2"/>
<evidence type="ECO:0000256" key="7">
    <source>
        <dbReference type="ARBA" id="ARBA00022795"/>
    </source>
</evidence>
<accession>A0A426VFQ3</accession>
<keyword evidence="12" id="KW-0969">Cilium</keyword>
<dbReference type="GO" id="GO:0006935">
    <property type="term" value="P:chemotaxis"/>
    <property type="evidence" value="ECO:0007669"/>
    <property type="project" value="UniProtKB-KW"/>
</dbReference>
<evidence type="ECO:0000256" key="2">
    <source>
        <dbReference type="ARBA" id="ARBA00010004"/>
    </source>
</evidence>
<dbReference type="AlphaFoldDB" id="A0A426VFQ3"/>
<evidence type="ECO:0000256" key="11">
    <source>
        <dbReference type="SAM" id="MobiDB-lite"/>
    </source>
</evidence>
<dbReference type="GO" id="GO:0071973">
    <property type="term" value="P:bacterial-type flagellum-dependent cell motility"/>
    <property type="evidence" value="ECO:0007669"/>
    <property type="project" value="InterPro"/>
</dbReference>
<organism evidence="12 13">
    <name type="scientific">Aquabacterium soli</name>
    <dbReference type="NCBI Taxonomy" id="2493092"/>
    <lineage>
        <taxon>Bacteria</taxon>
        <taxon>Pseudomonadati</taxon>
        <taxon>Pseudomonadota</taxon>
        <taxon>Betaproteobacteria</taxon>
        <taxon>Burkholderiales</taxon>
        <taxon>Aquabacterium</taxon>
    </lineage>
</organism>
<keyword evidence="13" id="KW-1185">Reference proteome</keyword>
<dbReference type="GO" id="GO:0044781">
    <property type="term" value="P:bacterial-type flagellum organization"/>
    <property type="evidence" value="ECO:0007669"/>
    <property type="project" value="UniProtKB-KW"/>
</dbReference>
<comment type="caution">
    <text evidence="12">The sequence shown here is derived from an EMBL/GenBank/DDBJ whole genome shotgun (WGS) entry which is preliminary data.</text>
</comment>
<comment type="subcellular location">
    <subcellularLocation>
        <location evidence="1">Cell membrane</location>
        <topology evidence="1">Peripheral membrane protein</topology>
        <orientation evidence="1">Cytoplasmic side</orientation>
    </subcellularLocation>
</comment>